<evidence type="ECO:0000313" key="2">
    <source>
        <dbReference type="EMBL" id="CAJ1966254.1"/>
    </source>
</evidence>
<dbReference type="SUPFAM" id="SSF55486">
    <property type="entry name" value="Metalloproteases ('zincins'), catalytic domain"/>
    <property type="match status" value="1"/>
</dbReference>
<keyword evidence="1" id="KW-0472">Membrane</keyword>
<gene>
    <name evidence="2" type="ORF">CYCCA115_LOCUS21837</name>
</gene>
<feature type="transmembrane region" description="Helical" evidence="1">
    <location>
        <begin position="7"/>
        <end position="28"/>
    </location>
</feature>
<name>A0AAD2G8H4_9STRA</name>
<evidence type="ECO:0000313" key="3">
    <source>
        <dbReference type="Proteomes" id="UP001295423"/>
    </source>
</evidence>
<dbReference type="AlphaFoldDB" id="A0AAD2G8H4"/>
<sequence length="319" mass="36048">MGKVAKCCQLSFAVIFLGSGGYLIWHFLGRPESGTQLRDSLNNIDFGDFTNVWDNLTNDAFDDLLKSDADPSVGDNTTYEWENDKNGLSLEVYNALDDTWQGEYEIAMGDWENGTPDSLTLTSTKVTVDRACTPVDGVMKVCSGNYGETGWLGINELIILNRRTIKNSVAKMNEFYLLNADADKRRYVMCHEIGHGFGLPHTDEQFDNRDLGDCLDYTNTPRNNLLPGEVNYNKLQVLYGTVGGGGRKLRAKEVEPTDILGFSPELLAEYNKAKRELENISRTHSRRRRHLNEHVGDGHEIYSRKLDDEHTLQVQVHYV</sequence>
<evidence type="ECO:0008006" key="4">
    <source>
        <dbReference type="Google" id="ProtNLM"/>
    </source>
</evidence>
<dbReference type="Proteomes" id="UP001295423">
    <property type="component" value="Unassembled WGS sequence"/>
</dbReference>
<dbReference type="InterPro" id="IPR024079">
    <property type="entry name" value="MetalloPept_cat_dom_sf"/>
</dbReference>
<dbReference type="EMBL" id="CAKOGP040002269">
    <property type="protein sequence ID" value="CAJ1966254.1"/>
    <property type="molecule type" value="Genomic_DNA"/>
</dbReference>
<keyword evidence="1" id="KW-0812">Transmembrane</keyword>
<keyword evidence="1" id="KW-1133">Transmembrane helix</keyword>
<accession>A0AAD2G8H4</accession>
<reference evidence="2" key="1">
    <citation type="submission" date="2023-08" db="EMBL/GenBank/DDBJ databases">
        <authorList>
            <person name="Audoor S."/>
            <person name="Bilcke G."/>
        </authorList>
    </citation>
    <scope>NUCLEOTIDE SEQUENCE</scope>
</reference>
<keyword evidence="3" id="KW-1185">Reference proteome</keyword>
<organism evidence="2 3">
    <name type="scientific">Cylindrotheca closterium</name>
    <dbReference type="NCBI Taxonomy" id="2856"/>
    <lineage>
        <taxon>Eukaryota</taxon>
        <taxon>Sar</taxon>
        <taxon>Stramenopiles</taxon>
        <taxon>Ochrophyta</taxon>
        <taxon>Bacillariophyta</taxon>
        <taxon>Bacillariophyceae</taxon>
        <taxon>Bacillariophycidae</taxon>
        <taxon>Bacillariales</taxon>
        <taxon>Bacillariaceae</taxon>
        <taxon>Cylindrotheca</taxon>
    </lineage>
</organism>
<proteinExistence type="predicted"/>
<dbReference type="GO" id="GO:0008237">
    <property type="term" value="F:metallopeptidase activity"/>
    <property type="evidence" value="ECO:0007669"/>
    <property type="project" value="InterPro"/>
</dbReference>
<dbReference type="Gene3D" id="3.40.390.10">
    <property type="entry name" value="Collagenase (Catalytic Domain)"/>
    <property type="match status" value="1"/>
</dbReference>
<evidence type="ECO:0000256" key="1">
    <source>
        <dbReference type="SAM" id="Phobius"/>
    </source>
</evidence>
<comment type="caution">
    <text evidence="2">The sequence shown here is derived from an EMBL/GenBank/DDBJ whole genome shotgun (WGS) entry which is preliminary data.</text>
</comment>
<protein>
    <recommendedName>
        <fullName evidence="4">Peptidase M10 metallopeptidase domain-containing protein</fullName>
    </recommendedName>
</protein>